<dbReference type="RefSeq" id="WP_269882028.1">
    <property type="nucleotide sequence ID" value="NZ_JAQAGZ010000008.1"/>
</dbReference>
<evidence type="ECO:0000313" key="3">
    <source>
        <dbReference type="EMBL" id="MCZ8513506.1"/>
    </source>
</evidence>
<dbReference type="InterPro" id="IPR014710">
    <property type="entry name" value="RmlC-like_jellyroll"/>
</dbReference>
<dbReference type="EMBL" id="JAQAGZ010000008">
    <property type="protein sequence ID" value="MCZ8513506.1"/>
    <property type="molecule type" value="Genomic_DNA"/>
</dbReference>
<dbReference type="InterPro" id="IPR003313">
    <property type="entry name" value="AraC-bd"/>
</dbReference>
<sequence length="234" mass="26870">MLLSHDVNLQAKPIHLFVHKQAVAEPYEKSHAHPGMELLFIVQGQGQIIVDRQAYAIAPGMLLCFQPYQHHHLIIEASEERKYERYILIFDPLAADRYLNGFPRLQRFFRHLWQGKLASPVFDTNPQSNVLVALYEQIKADWRRLVDQEHPERGMAFLLTLLQWLESHAETGGTGRLAPAQRKAHEAEKIMSWIEEHYSEHFHLEALAKESCICPPIIYAICSAKLPAAAFAMS</sequence>
<feature type="domain" description="AraC-type arabinose-binding/dimerisation" evidence="2">
    <location>
        <begin position="30"/>
        <end position="121"/>
    </location>
</feature>
<gene>
    <name evidence="3" type="ORF">O9H85_13900</name>
</gene>
<dbReference type="Pfam" id="PF02311">
    <property type="entry name" value="AraC_binding"/>
    <property type="match status" value="1"/>
</dbReference>
<evidence type="ECO:0000256" key="1">
    <source>
        <dbReference type="ARBA" id="ARBA00023125"/>
    </source>
</evidence>
<comment type="caution">
    <text evidence="3">The sequence shown here is derived from an EMBL/GenBank/DDBJ whole genome shotgun (WGS) entry which is preliminary data.</text>
</comment>
<dbReference type="SUPFAM" id="SSF51215">
    <property type="entry name" value="Regulatory protein AraC"/>
    <property type="match status" value="1"/>
</dbReference>
<protein>
    <submittedName>
        <fullName evidence="3">Cupin domain-containing protein</fullName>
    </submittedName>
</protein>
<proteinExistence type="predicted"/>
<dbReference type="InterPro" id="IPR037923">
    <property type="entry name" value="HTH-like"/>
</dbReference>
<accession>A0ABT4Q9F0</accession>
<evidence type="ECO:0000259" key="2">
    <source>
        <dbReference type="Pfam" id="PF02311"/>
    </source>
</evidence>
<organism evidence="3 4">
    <name type="scientific">Paenibacillus gyeongsangnamensis</name>
    <dbReference type="NCBI Taxonomy" id="3388067"/>
    <lineage>
        <taxon>Bacteria</taxon>
        <taxon>Bacillati</taxon>
        <taxon>Bacillota</taxon>
        <taxon>Bacilli</taxon>
        <taxon>Bacillales</taxon>
        <taxon>Paenibacillaceae</taxon>
        <taxon>Paenibacillus</taxon>
    </lineage>
</organism>
<keyword evidence="4" id="KW-1185">Reference proteome</keyword>
<evidence type="ECO:0000313" key="4">
    <source>
        <dbReference type="Proteomes" id="UP001527882"/>
    </source>
</evidence>
<reference evidence="3 4" key="1">
    <citation type="submission" date="2022-12" db="EMBL/GenBank/DDBJ databases">
        <title>Draft genome sequence of Paenibacillus sp. dW9.</title>
        <authorList>
            <person name="Choi E.-W."/>
            <person name="Kim D.-U."/>
        </authorList>
    </citation>
    <scope>NUCLEOTIDE SEQUENCE [LARGE SCALE GENOMIC DNA]</scope>
    <source>
        <strain evidence="4">dW9</strain>
    </source>
</reference>
<name>A0ABT4Q9F0_9BACL</name>
<keyword evidence="1" id="KW-0238">DNA-binding</keyword>
<dbReference type="Proteomes" id="UP001527882">
    <property type="component" value="Unassembled WGS sequence"/>
</dbReference>
<dbReference type="Gene3D" id="2.60.120.10">
    <property type="entry name" value="Jelly Rolls"/>
    <property type="match status" value="1"/>
</dbReference>